<dbReference type="InterPro" id="IPR015000">
    <property type="entry name" value="EipB-like"/>
</dbReference>
<dbReference type="KEGG" id="man:A11S_1867"/>
<gene>
    <name evidence="1" type="ORF">A11S_1867</name>
</gene>
<evidence type="ECO:0000313" key="2">
    <source>
        <dbReference type="Proteomes" id="UP000011932"/>
    </source>
</evidence>
<reference evidence="1 2" key="1">
    <citation type="journal article" date="2013" name="ISME J.">
        <title>By their genes ye shall know them: genomic signatures of predatory bacteria.</title>
        <authorList>
            <person name="Pasternak Z."/>
            <person name="Pietrokovski S."/>
            <person name="Rotem O."/>
            <person name="Gophna U."/>
            <person name="Lurie-Weinberger M.N."/>
            <person name="Jurkevitch E."/>
        </authorList>
    </citation>
    <scope>NUCLEOTIDE SEQUENCE [LARGE SCALE GENOMIC DNA]</scope>
    <source>
        <strain evidence="1">EPB</strain>
    </source>
</reference>
<proteinExistence type="predicted"/>
<dbReference type="Pfam" id="PF08904">
    <property type="entry name" value="EipB_like"/>
    <property type="match status" value="1"/>
</dbReference>
<dbReference type="EMBL" id="CP003538">
    <property type="protein sequence ID" value="AGH98669.1"/>
    <property type="molecule type" value="Genomic_DNA"/>
</dbReference>
<dbReference type="AlphaFoldDB" id="M4VZQ3"/>
<organism evidence="1 2">
    <name type="scientific">Micavibrio aeruginosavorus EPB</name>
    <dbReference type="NCBI Taxonomy" id="349215"/>
    <lineage>
        <taxon>Bacteria</taxon>
        <taxon>Pseudomonadati</taxon>
        <taxon>Bdellovibrionota</taxon>
        <taxon>Bdellovibrionia</taxon>
        <taxon>Bdellovibrionales</taxon>
        <taxon>Pseudobdellovibrionaceae</taxon>
        <taxon>Micavibrio</taxon>
    </lineage>
</organism>
<sequence length="330" mass="36381">MRIWTLILLGSVAVAGLAAYGAVTFLRDVPGAHVSLDDPVMGGSARNEKPSKPAKARKNLAQVYKDEVAAIVPHKAIYNIEMVERRSGSQVLNISGQMYFELKKTCDAWISDHRFNMLYEYADTPPMRITSDFATYEQLDGDTFDFTSRRRRDGTVFQELRGRATVDSKGGKAVFSKPGGLDYRLSPDILFPMGHTLATLKAARDGKTFLTLPMFDGSDEEGPVDVSVFIGKKINAMDERSFGTAVDPTLVNTPAWRMHLAFFPQSNPEPQSDYEMDAVFHDNGMISHMYVTYDEFSVTQSLVALEKLPVDDCGQGGVANGNGGRGRSVK</sequence>
<accession>M4VZQ3</accession>
<dbReference type="STRING" id="349215.A11S_1867"/>
<protein>
    <recommendedName>
        <fullName evidence="3">ATP/GTP-binding site motif A</fullName>
    </recommendedName>
</protein>
<evidence type="ECO:0000313" key="1">
    <source>
        <dbReference type="EMBL" id="AGH98669.1"/>
    </source>
</evidence>
<name>M4VZQ3_9BACT</name>
<dbReference type="HOGENOM" id="CLU_064490_1_0_5"/>
<dbReference type="Proteomes" id="UP000011932">
    <property type="component" value="Chromosome"/>
</dbReference>
<evidence type="ECO:0008006" key="3">
    <source>
        <dbReference type="Google" id="ProtNLM"/>
    </source>
</evidence>